<dbReference type="OrthoDB" id="9768147at2"/>
<dbReference type="Proteomes" id="UP000052052">
    <property type="component" value="Unassembled WGS sequence"/>
</dbReference>
<sequence>MSHSNHPVRLTRRVLSAALASCLALAAPAVLAQSTAATVRGQVTLDSAPAAEATVTATNLDTGLKRTVTAPAGSYNVGGLPPGTYRIDVSAGGQSSSKVVTLQVGQTATLNVPVGGVAETATAGEATNLDTVKVTAEILAETKTSEIATYVSPKQIDALPQNSRNFLAFADIVPGIQFNTGTEGSTSLRSGSQNSNAVNVFIDGVGQKDYVLKGGITGQDSSRGNPFPQLGIGEYKVITSNYKAEYDQLSSAAVTAVTKSGTNEFHGDFFWDRTGSDWTAKTEREERGETVKPRSKTEQYGIALGGPIIEDAMHFFVTYEGKDYNTPRSVIPGRQYPVENLPPDLQAAVRDTVSSPFSEDLYFGKIDWTLGDAHLLELTMKRREEEELTNIGGTKIASNGTNKTGEETRIDLRYQYSADTWLNDAHVTYEDSSFGPRPANLDVGYQLFVPRRGEENLNNPAMEEVLLAGGGGDFQNKGQKGYGFQDDLTFFGWEGHTIKMGVKYKSIDFNAFEQSPYTPQFRYDVTQSFDIPYFVQYTASGNGYPTDVVSKAKQFGVYIQDDWDVNEHLTLNLGLRWDYEENPSYENHVTPDALVAALQAWPNINNANVDYNYQDYISNGNNRSTFKDGWQPRVGFSYDINGDERHVIFGGAGRSYNRNQFDYLSYEKYRLAFQRYELNFSTPGHQCTLSPTCVEFDPSFLDPATLAAYAAANASNGSEVFLINNDLKTPYSDQFSLGMRNAFGLWGQQWLSSVSVVRVESKDGILFTMGNRYPDGEFRNNDLDWGGQPWDQALPGWGRFFLGNNAVETRTTSLLVSLEKPYTADSGWGMTLAYTYNDAEENRTKSDNFSFDYPNLDNVAFTQAVEVPEHRLVMTGIADFYGMTLSGKLTLATPKPLEGINCLNVDVPNNCYFDPVTPDTTLGYKQFDVALQKEWQISEDMRFRMRGDIFNLFNWRNYSQFDTYRGGYDEALGQFVANNNYRDRTSYEIEGQTRTFKLTFGLNW</sequence>
<evidence type="ECO:0000256" key="2">
    <source>
        <dbReference type="ARBA" id="ARBA00022448"/>
    </source>
</evidence>
<dbReference type="EMBL" id="LDJL01000011">
    <property type="protein sequence ID" value="KRG68811.1"/>
    <property type="molecule type" value="Genomic_DNA"/>
</dbReference>
<comment type="caution">
    <text evidence="9">The sequence shown here is derived from an EMBL/GenBank/DDBJ whole genome shotgun (WGS) entry which is preliminary data.</text>
</comment>
<keyword evidence="10" id="KW-1185">Reference proteome</keyword>
<evidence type="ECO:0000259" key="8">
    <source>
        <dbReference type="Pfam" id="PF25183"/>
    </source>
</evidence>
<dbReference type="STRING" id="344882.ABB29_09985"/>
<evidence type="ECO:0000256" key="7">
    <source>
        <dbReference type="SAM" id="SignalP"/>
    </source>
</evidence>
<dbReference type="InterPro" id="IPR057601">
    <property type="entry name" value="Oar-like_b-barrel"/>
</dbReference>
<reference evidence="9 10" key="1">
    <citation type="submission" date="2015-05" db="EMBL/GenBank/DDBJ databases">
        <title>Genome sequencing and analysis of members of genus Stenotrophomonas.</title>
        <authorList>
            <person name="Patil P.P."/>
            <person name="Midha S."/>
            <person name="Patil P.B."/>
        </authorList>
    </citation>
    <scope>NUCLEOTIDE SEQUENCE [LARGE SCALE GENOMIC DNA]</scope>
    <source>
        <strain evidence="9 10">DSM 21858</strain>
    </source>
</reference>
<dbReference type="PANTHER" id="PTHR30069:SF46">
    <property type="entry name" value="OAR PROTEIN"/>
    <property type="match status" value="1"/>
</dbReference>
<dbReference type="SUPFAM" id="SSF56935">
    <property type="entry name" value="Porins"/>
    <property type="match status" value="1"/>
</dbReference>
<dbReference type="AlphaFoldDB" id="A0A0R0CHF9"/>
<keyword evidence="3" id="KW-1134">Transmembrane beta strand</keyword>
<dbReference type="Pfam" id="PF25183">
    <property type="entry name" value="OMP_b-brl_4"/>
    <property type="match status" value="2"/>
</dbReference>
<evidence type="ECO:0000313" key="10">
    <source>
        <dbReference type="Proteomes" id="UP000052052"/>
    </source>
</evidence>
<evidence type="ECO:0000256" key="4">
    <source>
        <dbReference type="ARBA" id="ARBA00022692"/>
    </source>
</evidence>
<feature type="chain" id="PRO_5006394048" description="TonB-dependent transporter Oar-like beta-barrel domain-containing protein" evidence="7">
    <location>
        <begin position="33"/>
        <end position="1004"/>
    </location>
</feature>
<feature type="domain" description="TonB-dependent transporter Oar-like beta-barrel" evidence="8">
    <location>
        <begin position="337"/>
        <end position="853"/>
    </location>
</feature>
<dbReference type="Gene3D" id="2.40.170.20">
    <property type="entry name" value="TonB-dependent receptor, beta-barrel domain"/>
    <property type="match status" value="1"/>
</dbReference>
<dbReference type="InterPro" id="IPR036942">
    <property type="entry name" value="Beta-barrel_TonB_sf"/>
</dbReference>
<evidence type="ECO:0000256" key="6">
    <source>
        <dbReference type="ARBA" id="ARBA00023237"/>
    </source>
</evidence>
<keyword evidence="4" id="KW-0812">Transmembrane</keyword>
<dbReference type="PANTHER" id="PTHR30069">
    <property type="entry name" value="TONB-DEPENDENT OUTER MEMBRANE RECEPTOR"/>
    <property type="match status" value="1"/>
</dbReference>
<keyword evidence="6" id="KW-0998">Cell outer membrane</keyword>
<evidence type="ECO:0000256" key="1">
    <source>
        <dbReference type="ARBA" id="ARBA00004571"/>
    </source>
</evidence>
<evidence type="ECO:0000256" key="3">
    <source>
        <dbReference type="ARBA" id="ARBA00022452"/>
    </source>
</evidence>
<accession>A0A0R0CHF9</accession>
<keyword evidence="5" id="KW-0472">Membrane</keyword>
<proteinExistence type="predicted"/>
<dbReference type="Gene3D" id="2.60.40.1120">
    <property type="entry name" value="Carboxypeptidase-like, regulatory domain"/>
    <property type="match status" value="1"/>
</dbReference>
<dbReference type="Pfam" id="PF13620">
    <property type="entry name" value="CarboxypepD_reg"/>
    <property type="match status" value="1"/>
</dbReference>
<dbReference type="PATRIC" id="fig|344882.3.peg.365"/>
<dbReference type="InterPro" id="IPR013784">
    <property type="entry name" value="Carb-bd-like_fold"/>
</dbReference>
<evidence type="ECO:0000256" key="5">
    <source>
        <dbReference type="ARBA" id="ARBA00023136"/>
    </source>
</evidence>
<evidence type="ECO:0000313" key="9">
    <source>
        <dbReference type="EMBL" id="KRG68811.1"/>
    </source>
</evidence>
<comment type="subcellular location">
    <subcellularLocation>
        <location evidence="1">Cell outer membrane</location>
        <topology evidence="1">Multi-pass membrane protein</topology>
    </subcellularLocation>
</comment>
<dbReference type="GO" id="GO:0009279">
    <property type="term" value="C:cell outer membrane"/>
    <property type="evidence" value="ECO:0007669"/>
    <property type="project" value="UniProtKB-SubCell"/>
</dbReference>
<name>A0A0R0CHF9_9GAMM</name>
<dbReference type="GO" id="GO:0015344">
    <property type="term" value="F:siderophore uptake transmembrane transporter activity"/>
    <property type="evidence" value="ECO:0007669"/>
    <property type="project" value="TreeGrafter"/>
</dbReference>
<dbReference type="SUPFAM" id="SSF49452">
    <property type="entry name" value="Starch-binding domain-like"/>
    <property type="match status" value="1"/>
</dbReference>
<dbReference type="GO" id="GO:0030246">
    <property type="term" value="F:carbohydrate binding"/>
    <property type="evidence" value="ECO:0007669"/>
    <property type="project" value="InterPro"/>
</dbReference>
<feature type="domain" description="TonB-dependent transporter Oar-like beta-barrel" evidence="8">
    <location>
        <begin position="257"/>
        <end position="330"/>
    </location>
</feature>
<feature type="signal peptide" evidence="7">
    <location>
        <begin position="1"/>
        <end position="32"/>
    </location>
</feature>
<dbReference type="RefSeq" id="WP_057658631.1">
    <property type="nucleotide sequence ID" value="NZ_LDJL01000011.1"/>
</dbReference>
<keyword evidence="2" id="KW-0813">Transport</keyword>
<organism evidence="9 10">
    <name type="scientific">Pseudoxanthomonas dokdonensis</name>
    <dbReference type="NCBI Taxonomy" id="344882"/>
    <lineage>
        <taxon>Bacteria</taxon>
        <taxon>Pseudomonadati</taxon>
        <taxon>Pseudomonadota</taxon>
        <taxon>Gammaproteobacteria</taxon>
        <taxon>Lysobacterales</taxon>
        <taxon>Lysobacteraceae</taxon>
        <taxon>Pseudoxanthomonas</taxon>
    </lineage>
</organism>
<keyword evidence="7" id="KW-0732">Signal</keyword>
<dbReference type="GO" id="GO:0044718">
    <property type="term" value="P:siderophore transmembrane transport"/>
    <property type="evidence" value="ECO:0007669"/>
    <property type="project" value="TreeGrafter"/>
</dbReference>
<dbReference type="InterPro" id="IPR039426">
    <property type="entry name" value="TonB-dep_rcpt-like"/>
</dbReference>
<gene>
    <name evidence="9" type="ORF">ABB29_09985</name>
</gene>
<protein>
    <recommendedName>
        <fullName evidence="8">TonB-dependent transporter Oar-like beta-barrel domain-containing protein</fullName>
    </recommendedName>
</protein>